<dbReference type="EMBL" id="QNRX01000019">
    <property type="protein sequence ID" value="RBP59307.1"/>
    <property type="molecule type" value="Genomic_DNA"/>
</dbReference>
<organism evidence="1 2">
    <name type="scientific">Alkalibaculum bacchi</name>
    <dbReference type="NCBI Taxonomy" id="645887"/>
    <lineage>
        <taxon>Bacteria</taxon>
        <taxon>Bacillati</taxon>
        <taxon>Bacillota</taxon>
        <taxon>Clostridia</taxon>
        <taxon>Eubacteriales</taxon>
        <taxon>Eubacteriaceae</taxon>
        <taxon>Alkalibaculum</taxon>
    </lineage>
</organism>
<reference evidence="1 2" key="1">
    <citation type="submission" date="2018-06" db="EMBL/GenBank/DDBJ databases">
        <title>Genomic Encyclopedia of Type Strains, Phase IV (KMG-IV): sequencing the most valuable type-strain genomes for metagenomic binning, comparative biology and taxonomic classification.</title>
        <authorList>
            <person name="Goeker M."/>
        </authorList>
    </citation>
    <scope>NUCLEOTIDE SEQUENCE [LARGE SCALE GENOMIC DNA]</scope>
    <source>
        <strain evidence="1 2">DSM 22112</strain>
    </source>
</reference>
<dbReference type="Proteomes" id="UP000253490">
    <property type="component" value="Unassembled WGS sequence"/>
</dbReference>
<dbReference type="InterPro" id="IPR054044">
    <property type="entry name" value="PFIN"/>
</dbReference>
<proteinExistence type="predicted"/>
<comment type="caution">
    <text evidence="1">The sequence shown here is derived from an EMBL/GenBank/DDBJ whole genome shotgun (WGS) entry which is preliminary data.</text>
</comment>
<keyword evidence="2" id="KW-1185">Reference proteome</keyword>
<evidence type="ECO:0000313" key="1">
    <source>
        <dbReference type="EMBL" id="RBP59307.1"/>
    </source>
</evidence>
<dbReference type="OrthoDB" id="5679866at2"/>
<protein>
    <submittedName>
        <fullName evidence="1">Uncharacterized protein</fullName>
    </submittedName>
</protein>
<name>A0A366HZC1_9FIRM</name>
<dbReference type="Pfam" id="PF22162">
    <property type="entry name" value="PFIN"/>
    <property type="match status" value="1"/>
</dbReference>
<accession>A0A366HZC1</accession>
<sequence length="146" mass="17010">MINLILHDNRIVIRLINGDNKVVFMRYPYSYKENCQLAFVKVDTLKKYWIRNNYDEHSKYANASEYELRQDYKFKYAEEGFSRGDKDPVPVAEIALLSCATLPCIGFQNGITRTIWLIANGYKVIPFEVANVTSEFLLDEGVYSFK</sequence>
<dbReference type="RefSeq" id="WP_113921520.1">
    <property type="nucleotide sequence ID" value="NZ_QNRX01000019.1"/>
</dbReference>
<gene>
    <name evidence="1" type="ORF">DES36_11932</name>
</gene>
<dbReference type="AlphaFoldDB" id="A0A366HZC1"/>
<evidence type="ECO:0000313" key="2">
    <source>
        <dbReference type="Proteomes" id="UP000253490"/>
    </source>
</evidence>